<gene>
    <name evidence="2" type="ORF">PIB30_068140</name>
</gene>
<organism evidence="2 3">
    <name type="scientific">Stylosanthes scabra</name>
    <dbReference type="NCBI Taxonomy" id="79078"/>
    <lineage>
        <taxon>Eukaryota</taxon>
        <taxon>Viridiplantae</taxon>
        <taxon>Streptophyta</taxon>
        <taxon>Embryophyta</taxon>
        <taxon>Tracheophyta</taxon>
        <taxon>Spermatophyta</taxon>
        <taxon>Magnoliopsida</taxon>
        <taxon>eudicotyledons</taxon>
        <taxon>Gunneridae</taxon>
        <taxon>Pentapetalae</taxon>
        <taxon>rosids</taxon>
        <taxon>fabids</taxon>
        <taxon>Fabales</taxon>
        <taxon>Fabaceae</taxon>
        <taxon>Papilionoideae</taxon>
        <taxon>50 kb inversion clade</taxon>
        <taxon>dalbergioids sensu lato</taxon>
        <taxon>Dalbergieae</taxon>
        <taxon>Pterocarpus clade</taxon>
        <taxon>Stylosanthes</taxon>
    </lineage>
</organism>
<feature type="region of interest" description="Disordered" evidence="1">
    <location>
        <begin position="30"/>
        <end position="58"/>
    </location>
</feature>
<dbReference type="Proteomes" id="UP001341840">
    <property type="component" value="Unassembled WGS sequence"/>
</dbReference>
<accession>A0ABU6YPN3</accession>
<dbReference type="EMBL" id="JASCZI010242380">
    <property type="protein sequence ID" value="MED6210858.1"/>
    <property type="molecule type" value="Genomic_DNA"/>
</dbReference>
<evidence type="ECO:0000313" key="2">
    <source>
        <dbReference type="EMBL" id="MED6210858.1"/>
    </source>
</evidence>
<comment type="caution">
    <text evidence="2">The sequence shown here is derived from an EMBL/GenBank/DDBJ whole genome shotgun (WGS) entry which is preliminary data.</text>
</comment>
<protein>
    <submittedName>
        <fullName evidence="2">Uncharacterized protein</fullName>
    </submittedName>
</protein>
<evidence type="ECO:0000313" key="3">
    <source>
        <dbReference type="Proteomes" id="UP001341840"/>
    </source>
</evidence>
<proteinExistence type="predicted"/>
<sequence length="133" mass="14668">DQNDTKLGSAGGDVRVGVYERCGMLHVNDPNGPVNPLPSPFVHRPKPQKHKDPAPIPNHLPLFLRTLVRRRPHRKLRSHRVGTIIQKPLLNFSLMWLFFGTKTQLFDGFQEPRDSPVSSAVVAACDDGGGGSS</sequence>
<feature type="non-terminal residue" evidence="2">
    <location>
        <position position="1"/>
    </location>
</feature>
<reference evidence="2 3" key="1">
    <citation type="journal article" date="2023" name="Plants (Basel)">
        <title>Bridging the Gap: Combining Genomics and Transcriptomics Approaches to Understand Stylosanthes scabra, an Orphan Legume from the Brazilian Caatinga.</title>
        <authorList>
            <person name="Ferreira-Neto J.R.C."/>
            <person name="da Silva M.D."/>
            <person name="Binneck E."/>
            <person name="de Melo N.F."/>
            <person name="da Silva R.H."/>
            <person name="de Melo A.L.T.M."/>
            <person name="Pandolfi V."/>
            <person name="Bustamante F.O."/>
            <person name="Brasileiro-Vidal A.C."/>
            <person name="Benko-Iseppon A.M."/>
        </authorList>
    </citation>
    <scope>NUCLEOTIDE SEQUENCE [LARGE SCALE GENOMIC DNA]</scope>
    <source>
        <tissue evidence="2">Leaves</tissue>
    </source>
</reference>
<evidence type="ECO:0000256" key="1">
    <source>
        <dbReference type="SAM" id="MobiDB-lite"/>
    </source>
</evidence>
<name>A0ABU6YPN3_9FABA</name>
<keyword evidence="3" id="KW-1185">Reference proteome</keyword>